<sequence>MVELIVMFVVVARNFGFHQVPFQSKQVGPAR</sequence>
<evidence type="ECO:0000313" key="2">
    <source>
        <dbReference type="Proteomes" id="UP000024771"/>
    </source>
</evidence>
<reference evidence="1 2" key="1">
    <citation type="journal article" date="2014" name="Genome Announc.">
        <title>Draft Genome Sequence of Pseudomonas moraviensis R28-S.</title>
        <authorList>
            <person name="Hunter S.S."/>
            <person name="Yano H."/>
            <person name="Loftie-Eaton W."/>
            <person name="Hughes J."/>
            <person name="De Gelder L."/>
            <person name="Stragier P."/>
            <person name="De Vos P."/>
            <person name="Settles M.L."/>
            <person name="Top E.M."/>
        </authorList>
    </citation>
    <scope>NUCLEOTIDE SEQUENCE [LARGE SCALE GENOMIC DNA]</scope>
    <source>
        <strain evidence="2">R28</strain>
    </source>
</reference>
<dbReference type="AlphaFoldDB" id="V8RDT5"/>
<dbReference type="EMBL" id="AYMZ01000003">
    <property type="protein sequence ID" value="ETF09843.1"/>
    <property type="molecule type" value="Genomic_DNA"/>
</dbReference>
<proteinExistence type="predicted"/>
<dbReference type="PATRIC" id="fig|1395516.4.peg.2449"/>
<protein>
    <submittedName>
        <fullName evidence="1">Uncharacterized protein</fullName>
    </submittedName>
</protein>
<comment type="caution">
    <text evidence="1">The sequence shown here is derived from an EMBL/GenBank/DDBJ whole genome shotgun (WGS) entry which is preliminary data.</text>
</comment>
<name>V8RDT5_9PSED</name>
<accession>V8RDT5</accession>
<evidence type="ECO:0000313" key="1">
    <source>
        <dbReference type="EMBL" id="ETF09843.1"/>
    </source>
</evidence>
<dbReference type="Proteomes" id="UP000024771">
    <property type="component" value="Chromosome"/>
</dbReference>
<gene>
    <name evidence="1" type="ORF">PMO01_12045</name>
</gene>
<organism evidence="1 2">
    <name type="scientific">Pseudomonas moraviensis R28-S</name>
    <dbReference type="NCBI Taxonomy" id="1395516"/>
    <lineage>
        <taxon>Bacteria</taxon>
        <taxon>Pseudomonadati</taxon>
        <taxon>Pseudomonadota</taxon>
        <taxon>Gammaproteobacteria</taxon>
        <taxon>Pseudomonadales</taxon>
        <taxon>Pseudomonadaceae</taxon>
        <taxon>Pseudomonas</taxon>
    </lineage>
</organism>
<dbReference type="HOGENOM" id="CLU_3398005_0_0_6"/>